<dbReference type="SUPFAM" id="SSF81383">
    <property type="entry name" value="F-box domain"/>
    <property type="match status" value="1"/>
</dbReference>
<dbReference type="GO" id="GO:0019005">
    <property type="term" value="C:SCF ubiquitin ligase complex"/>
    <property type="evidence" value="ECO:0007669"/>
    <property type="project" value="TreeGrafter"/>
</dbReference>
<dbReference type="Pfam" id="PF12937">
    <property type="entry name" value="F-box-like"/>
    <property type="match status" value="1"/>
</dbReference>
<dbReference type="EMBL" id="JADGJQ010000005">
    <property type="protein sequence ID" value="KAJ3183913.1"/>
    <property type="molecule type" value="Genomic_DNA"/>
</dbReference>
<dbReference type="InterPro" id="IPR006553">
    <property type="entry name" value="Leu-rich_rpt_Cys-con_subtyp"/>
</dbReference>
<protein>
    <recommendedName>
        <fullName evidence="1">F-box domain-containing protein</fullName>
    </recommendedName>
</protein>
<dbReference type="AlphaFoldDB" id="A0AAD5TQA8"/>
<dbReference type="SMART" id="SM00367">
    <property type="entry name" value="LRR_CC"/>
    <property type="match status" value="5"/>
</dbReference>
<dbReference type="InterPro" id="IPR036047">
    <property type="entry name" value="F-box-like_dom_sf"/>
</dbReference>
<evidence type="ECO:0000259" key="1">
    <source>
        <dbReference type="Pfam" id="PF12937"/>
    </source>
</evidence>
<evidence type="ECO:0000313" key="3">
    <source>
        <dbReference type="Proteomes" id="UP001212152"/>
    </source>
</evidence>
<dbReference type="InterPro" id="IPR032675">
    <property type="entry name" value="LRR_dom_sf"/>
</dbReference>
<dbReference type="PANTHER" id="PTHR13318">
    <property type="entry name" value="PARTNER OF PAIRED, ISOFORM B-RELATED"/>
    <property type="match status" value="1"/>
</dbReference>
<name>A0AAD5TQA8_9FUNG</name>
<accession>A0AAD5TQA8</accession>
<reference evidence="2" key="1">
    <citation type="submission" date="2020-05" db="EMBL/GenBank/DDBJ databases">
        <title>Phylogenomic resolution of chytrid fungi.</title>
        <authorList>
            <person name="Stajich J.E."/>
            <person name="Amses K."/>
            <person name="Simmons R."/>
            <person name="Seto K."/>
            <person name="Myers J."/>
            <person name="Bonds A."/>
            <person name="Quandt C.A."/>
            <person name="Barry K."/>
            <person name="Liu P."/>
            <person name="Grigoriev I."/>
            <person name="Longcore J.E."/>
            <person name="James T.Y."/>
        </authorList>
    </citation>
    <scope>NUCLEOTIDE SEQUENCE</scope>
    <source>
        <strain evidence="2">JEL0379</strain>
    </source>
</reference>
<dbReference type="InterPro" id="IPR001810">
    <property type="entry name" value="F-box_dom"/>
</dbReference>
<comment type="caution">
    <text evidence="2">The sequence shown here is derived from an EMBL/GenBank/DDBJ whole genome shotgun (WGS) entry which is preliminary data.</text>
</comment>
<dbReference type="GO" id="GO:0031146">
    <property type="term" value="P:SCF-dependent proteasomal ubiquitin-dependent protein catabolic process"/>
    <property type="evidence" value="ECO:0007669"/>
    <property type="project" value="TreeGrafter"/>
</dbReference>
<keyword evidence="3" id="KW-1185">Reference proteome</keyword>
<sequence>MEEQQHITTVLGPIDADLWLFTAKQSAEALEGLPAAEQTPAVKKALRCEKLLLEVFGTHMTAQGAGSPQNDTPAEKLPFPLQLSAEILEQIFKLTNTAALATFALVSRQWAEVALHLLWGHPHFSLPLQSSVEKLFKFYASADSNNAARVRRLTVSYGAALVPSQLTGLALTNSRLTHAMLRKLPRSLPALASVELVSTCIPGNMLAELARSCPMLTELDMHAVEGVQPQDLHDFCQLAGGRLTRLNISGPGRVIELAVSNQKFMSIVDGFEACTALRTLALPGVRVAAHHLKRLLAVLPGCLEAIDVSNTSINLQCIETLVHRCNGLTAVILTHCTEIKDDSIKLLAAECGDLTAIAIGHTETSDAGIRALAQSCGANLRRISVNGCTHVSDLGLGVLGVLCPNISLLDVSKCPRINVSGVLGFLKSATDAAARKGNKILPLRHLNLSVCSPTILSTDMLNIVHMCPNLRTFLIPTTRSQKARAELGKRGVKDPEATYRAFFPSVWIRPCHLMKVGGGIGLSAGETAPLF</sequence>
<dbReference type="Gene3D" id="3.80.10.10">
    <property type="entry name" value="Ribonuclease Inhibitor"/>
    <property type="match status" value="2"/>
</dbReference>
<dbReference type="SUPFAM" id="SSF52047">
    <property type="entry name" value="RNI-like"/>
    <property type="match status" value="1"/>
</dbReference>
<organism evidence="2 3">
    <name type="scientific">Geranomyces variabilis</name>
    <dbReference type="NCBI Taxonomy" id="109894"/>
    <lineage>
        <taxon>Eukaryota</taxon>
        <taxon>Fungi</taxon>
        <taxon>Fungi incertae sedis</taxon>
        <taxon>Chytridiomycota</taxon>
        <taxon>Chytridiomycota incertae sedis</taxon>
        <taxon>Chytridiomycetes</taxon>
        <taxon>Spizellomycetales</taxon>
        <taxon>Powellomycetaceae</taxon>
        <taxon>Geranomyces</taxon>
    </lineage>
</organism>
<dbReference type="CDD" id="cd09917">
    <property type="entry name" value="F-box_SF"/>
    <property type="match status" value="1"/>
</dbReference>
<proteinExistence type="predicted"/>
<evidence type="ECO:0000313" key="2">
    <source>
        <dbReference type="EMBL" id="KAJ3183913.1"/>
    </source>
</evidence>
<feature type="domain" description="F-box" evidence="1">
    <location>
        <begin position="86"/>
        <end position="124"/>
    </location>
</feature>
<dbReference type="Proteomes" id="UP001212152">
    <property type="component" value="Unassembled WGS sequence"/>
</dbReference>
<gene>
    <name evidence="2" type="ORF">HDU87_006031</name>
</gene>